<organism evidence="2 3">
    <name type="scientific">Bombardia bombarda</name>
    <dbReference type="NCBI Taxonomy" id="252184"/>
    <lineage>
        <taxon>Eukaryota</taxon>
        <taxon>Fungi</taxon>
        <taxon>Dikarya</taxon>
        <taxon>Ascomycota</taxon>
        <taxon>Pezizomycotina</taxon>
        <taxon>Sordariomycetes</taxon>
        <taxon>Sordariomycetidae</taxon>
        <taxon>Sordariales</taxon>
        <taxon>Lasiosphaeriaceae</taxon>
        <taxon>Bombardia</taxon>
    </lineage>
</organism>
<proteinExistence type="predicted"/>
<accession>A0AA39XJR0</accession>
<dbReference type="EMBL" id="JAULSR010000001">
    <property type="protein sequence ID" value="KAK0634320.1"/>
    <property type="molecule type" value="Genomic_DNA"/>
</dbReference>
<keyword evidence="3" id="KW-1185">Reference proteome</keyword>
<evidence type="ECO:0000256" key="1">
    <source>
        <dbReference type="SAM" id="MobiDB-lite"/>
    </source>
</evidence>
<reference evidence="2" key="1">
    <citation type="submission" date="2023-06" db="EMBL/GenBank/DDBJ databases">
        <title>Genome-scale phylogeny and comparative genomics of the fungal order Sordariales.</title>
        <authorList>
            <consortium name="Lawrence Berkeley National Laboratory"/>
            <person name="Hensen N."/>
            <person name="Bonometti L."/>
            <person name="Westerberg I."/>
            <person name="Brannstrom I.O."/>
            <person name="Guillou S."/>
            <person name="Cros-Aarteil S."/>
            <person name="Calhoun S."/>
            <person name="Haridas S."/>
            <person name="Kuo A."/>
            <person name="Mondo S."/>
            <person name="Pangilinan J."/>
            <person name="Riley R."/>
            <person name="LaButti K."/>
            <person name="Andreopoulos B."/>
            <person name="Lipzen A."/>
            <person name="Chen C."/>
            <person name="Yanf M."/>
            <person name="Daum C."/>
            <person name="Ng V."/>
            <person name="Clum A."/>
            <person name="Steindorff A."/>
            <person name="Ohm R."/>
            <person name="Martin F."/>
            <person name="Silar P."/>
            <person name="Natvig D."/>
            <person name="Lalanne C."/>
            <person name="Gautier V."/>
            <person name="Ament-velasquez S.L."/>
            <person name="Kruys A."/>
            <person name="Hutchinson M.I."/>
            <person name="Powell A.J."/>
            <person name="Barry K."/>
            <person name="Miller A.N."/>
            <person name="Grigoriev I.V."/>
            <person name="Debuchy R."/>
            <person name="Gladieux P."/>
            <person name="Thoren M.H."/>
            <person name="Johannesson H."/>
        </authorList>
    </citation>
    <scope>NUCLEOTIDE SEQUENCE</scope>
    <source>
        <strain evidence="2">SMH3391-2</strain>
    </source>
</reference>
<feature type="region of interest" description="Disordered" evidence="1">
    <location>
        <begin position="108"/>
        <end position="143"/>
    </location>
</feature>
<dbReference type="Proteomes" id="UP001174934">
    <property type="component" value="Unassembled WGS sequence"/>
</dbReference>
<evidence type="ECO:0000313" key="2">
    <source>
        <dbReference type="EMBL" id="KAK0634320.1"/>
    </source>
</evidence>
<dbReference type="AlphaFoldDB" id="A0AA39XJR0"/>
<evidence type="ECO:0000313" key="3">
    <source>
        <dbReference type="Proteomes" id="UP001174934"/>
    </source>
</evidence>
<gene>
    <name evidence="2" type="ORF">B0T17DRAFT_594208</name>
</gene>
<sequence length="250" mass="27284">MNCHGGHGPRKGSGTTDAPACLFVNSWDCRCSRQYSVLKNGYMYILGWMMHCKTGKAWALGMLAAQQHWISEVNGGGWGTSKEEDPGTSTPSHRLLIDWLYLGMPQDGTDTGRPDGHDGGLCHLRDPKRKRGPPGGDGSLMPSATERFAPAVRAALGPLLGRRQVSDRPFYGAALAQAGVLAQPLLGHLCRFAMFHLVIGGDFDGHKLQNMEIKRRKHRLCLSLARNAHSGSKVEWGLREPPLGNGWILP</sequence>
<feature type="compositionally biased region" description="Basic and acidic residues" evidence="1">
    <location>
        <begin position="110"/>
        <end position="125"/>
    </location>
</feature>
<name>A0AA39XJR0_9PEZI</name>
<protein>
    <submittedName>
        <fullName evidence="2">Uncharacterized protein</fullName>
    </submittedName>
</protein>
<comment type="caution">
    <text evidence="2">The sequence shown here is derived from an EMBL/GenBank/DDBJ whole genome shotgun (WGS) entry which is preliminary data.</text>
</comment>